<evidence type="ECO:0000313" key="1">
    <source>
        <dbReference type="EMBL" id="KAB8213528.1"/>
    </source>
</evidence>
<organism evidence="1 2">
    <name type="scientific">Aspergillus novoparasiticus</name>
    <dbReference type="NCBI Taxonomy" id="986946"/>
    <lineage>
        <taxon>Eukaryota</taxon>
        <taxon>Fungi</taxon>
        <taxon>Dikarya</taxon>
        <taxon>Ascomycota</taxon>
        <taxon>Pezizomycotina</taxon>
        <taxon>Eurotiomycetes</taxon>
        <taxon>Eurotiomycetidae</taxon>
        <taxon>Eurotiales</taxon>
        <taxon>Aspergillaceae</taxon>
        <taxon>Aspergillus</taxon>
        <taxon>Aspergillus subgen. Circumdati</taxon>
    </lineage>
</organism>
<dbReference type="EMBL" id="ML733600">
    <property type="protein sequence ID" value="KAB8213528.1"/>
    <property type="molecule type" value="Genomic_DNA"/>
</dbReference>
<name>A0A5N6E829_9EURO</name>
<reference evidence="1 2" key="1">
    <citation type="submission" date="2019-04" db="EMBL/GenBank/DDBJ databases">
        <title>Fungal friends and foes A comparative genomics study of 23 Aspergillus species from section Flavi.</title>
        <authorList>
            <consortium name="DOE Joint Genome Institute"/>
            <person name="Kjaerbolling I."/>
            <person name="Vesth T.C."/>
            <person name="Frisvad J.C."/>
            <person name="Nybo J.L."/>
            <person name="Theobald S."/>
            <person name="Kildgaard S."/>
            <person name="Petersen T.I."/>
            <person name="Kuo A."/>
            <person name="Sato A."/>
            <person name="Lyhne E.K."/>
            <person name="Kogle M.E."/>
            <person name="Wiebenga A."/>
            <person name="Kun R.S."/>
            <person name="Lubbers R.J."/>
            <person name="Makela M.R."/>
            <person name="Barry K."/>
            <person name="Chovatia M."/>
            <person name="Clum A."/>
            <person name="Daum C."/>
            <person name="Haridas S."/>
            <person name="He G."/>
            <person name="LaButti K."/>
            <person name="Lipzen A."/>
            <person name="Mondo S."/>
            <person name="Pangilinan J."/>
            <person name="Riley R."/>
            <person name="Salamov A."/>
            <person name="Simmons B.A."/>
            <person name="Magnuson J.K."/>
            <person name="Henrissat B."/>
            <person name="Mortensen U.H."/>
            <person name="Larsen T.O."/>
            <person name="De vries R.P."/>
            <person name="Grigoriev I.V."/>
            <person name="Machida M."/>
            <person name="Baker S.E."/>
            <person name="Andersen M.R."/>
        </authorList>
    </citation>
    <scope>NUCLEOTIDE SEQUENCE [LARGE SCALE GENOMIC DNA]</scope>
    <source>
        <strain evidence="1 2">CBS 126849</strain>
    </source>
</reference>
<proteinExistence type="predicted"/>
<keyword evidence="2" id="KW-1185">Reference proteome</keyword>
<evidence type="ECO:0000313" key="2">
    <source>
        <dbReference type="Proteomes" id="UP000326799"/>
    </source>
</evidence>
<gene>
    <name evidence="1" type="ORF">BDV33DRAFT_210124</name>
</gene>
<dbReference type="Proteomes" id="UP000326799">
    <property type="component" value="Unassembled WGS sequence"/>
</dbReference>
<dbReference type="AlphaFoldDB" id="A0A5N6E829"/>
<protein>
    <submittedName>
        <fullName evidence="1">Uncharacterized protein</fullName>
    </submittedName>
</protein>
<sequence>MLSMKLPPVKHAGVFAWASYELFCGAASGFFTSADLRNISLCTSPWYYNFHPPWLNAYKEPDTVFAFASTGMPSVVVECGQSKSWLRLLKDKALWLDGGAPYVNAVLLMKWSVTGNKAAGYLELHRRSGVPPRLQIFLAPPPGAPVQTLAFKRQDFYPVGQIPAGRHPNDIWLWDIDNLRRRTAWVMADYGLVPA</sequence>
<accession>A0A5N6E829</accession>